<protein>
    <submittedName>
        <fullName evidence="1">Uncharacterized protein</fullName>
    </submittedName>
</protein>
<accession>A0A5S5MEA7</accession>
<organism evidence="1 2">
    <name type="scientific">Desulfobotulus mexicanus</name>
    <dbReference type="NCBI Taxonomy" id="2586642"/>
    <lineage>
        <taxon>Bacteria</taxon>
        <taxon>Pseudomonadati</taxon>
        <taxon>Thermodesulfobacteriota</taxon>
        <taxon>Desulfobacteria</taxon>
        <taxon>Desulfobacterales</taxon>
        <taxon>Desulfobacteraceae</taxon>
        <taxon>Desulfobotulus</taxon>
    </lineage>
</organism>
<reference evidence="1 2" key="1">
    <citation type="submission" date="2019-06" db="EMBL/GenBank/DDBJ databases">
        <title>Desulfobotulus mexicanus sp. nov., a novel sulfate-reducing bacterium isolated from the sediment of an alkaline crater lake in Mexico.</title>
        <authorList>
            <person name="Hirschler-Rea A."/>
        </authorList>
    </citation>
    <scope>NUCLEOTIDE SEQUENCE [LARGE SCALE GENOMIC DNA]</scope>
    <source>
        <strain evidence="1 2">PAR22N</strain>
    </source>
</reference>
<proteinExistence type="predicted"/>
<dbReference type="AlphaFoldDB" id="A0A5S5MEA7"/>
<dbReference type="EMBL" id="VDMB01000015">
    <property type="protein sequence ID" value="TYT74052.1"/>
    <property type="molecule type" value="Genomic_DNA"/>
</dbReference>
<comment type="caution">
    <text evidence="1">The sequence shown here is derived from an EMBL/GenBank/DDBJ whole genome shotgun (WGS) entry which is preliminary data.</text>
</comment>
<keyword evidence="2" id="KW-1185">Reference proteome</keyword>
<sequence length="258" mass="28940">MKITFDSNVWRIIASPDTFPNESSIESFKQIRKAIDENRSTPFLCETVFTLEAIKRKDRKEFFSEYKPKVNISEQDQGEGINVSFSIGPDKSAHPGNNSYLEKHLNDAIAIGFQIIKLPRIGGIVNPDIESNFYQHNDLKAYQDMVFKVAREIESNGAGISRIQALGKKYDSQWTRGIEKAPEHENGNIAKAIAEWADGDSVACHIAVNGDYFCSRDNAHKAGDTSVFSESNLGWLKSNYGFRLISPEDLAEKLKIST</sequence>
<evidence type="ECO:0000313" key="2">
    <source>
        <dbReference type="Proteomes" id="UP000321899"/>
    </source>
</evidence>
<name>A0A5S5MEA7_9BACT</name>
<dbReference type="Proteomes" id="UP000321899">
    <property type="component" value="Unassembled WGS sequence"/>
</dbReference>
<dbReference type="OrthoDB" id="1550836at2"/>
<dbReference type="RefSeq" id="WP_139449479.1">
    <property type="nucleotide sequence ID" value="NZ_VDMB01000015.1"/>
</dbReference>
<evidence type="ECO:0000313" key="1">
    <source>
        <dbReference type="EMBL" id="TYT74052.1"/>
    </source>
</evidence>
<gene>
    <name evidence="1" type="ORF">FIM25_11600</name>
</gene>